<dbReference type="EMBL" id="BPQB01000058">
    <property type="protein sequence ID" value="GJE96291.1"/>
    <property type="molecule type" value="Genomic_DNA"/>
</dbReference>
<name>A0A9P3GJT6_9APHY</name>
<evidence type="ECO:0000256" key="7">
    <source>
        <dbReference type="ARBA" id="ARBA00049158"/>
    </source>
</evidence>
<keyword evidence="11" id="KW-1185">Reference proteome</keyword>
<evidence type="ECO:0000256" key="6">
    <source>
        <dbReference type="ARBA" id="ARBA00023102"/>
    </source>
</evidence>
<evidence type="ECO:0000256" key="8">
    <source>
        <dbReference type="RuleBase" id="RU366003"/>
    </source>
</evidence>
<dbReference type="AlphaFoldDB" id="A0A9P3GJT6"/>
<comment type="pathway">
    <text evidence="1 8">Amino-acid biosynthesis; L-histidine biosynthesis; L-histidine from 5-phospho-alpha-D-ribose 1-diphosphate: step 8/9.</text>
</comment>
<evidence type="ECO:0000256" key="1">
    <source>
        <dbReference type="ARBA" id="ARBA00004970"/>
    </source>
</evidence>
<protein>
    <recommendedName>
        <fullName evidence="3 8">Histidinol-phosphatase</fullName>
        <shortName evidence="8">HolPase</shortName>
        <ecNumber evidence="3 8">3.1.3.15</ecNumber>
    </recommendedName>
</protein>
<comment type="catalytic activity">
    <reaction evidence="7 8">
        <text>L-histidinol phosphate + H2O = L-histidinol + phosphate</text>
        <dbReference type="Rhea" id="RHEA:14465"/>
        <dbReference type="ChEBI" id="CHEBI:15377"/>
        <dbReference type="ChEBI" id="CHEBI:43474"/>
        <dbReference type="ChEBI" id="CHEBI:57699"/>
        <dbReference type="ChEBI" id="CHEBI:57980"/>
        <dbReference type="EC" id="3.1.3.15"/>
    </reaction>
</comment>
<dbReference type="Pfam" id="PF02811">
    <property type="entry name" value="PHP"/>
    <property type="match status" value="1"/>
</dbReference>
<dbReference type="PANTHER" id="PTHR21039">
    <property type="entry name" value="HISTIDINOL PHOSPHATASE-RELATED"/>
    <property type="match status" value="1"/>
</dbReference>
<dbReference type="NCBIfam" id="TIGR01856">
    <property type="entry name" value="hisJ_fam"/>
    <property type="match status" value="1"/>
</dbReference>
<keyword evidence="5 8" id="KW-0378">Hydrolase</keyword>
<dbReference type="CDD" id="cd12110">
    <property type="entry name" value="PHP_HisPPase_Hisj_like"/>
    <property type="match status" value="1"/>
</dbReference>
<keyword evidence="6 8" id="KW-0368">Histidine biosynthesis</keyword>
<sequence length="318" mass="35176">MPHSHHSHSGQFCKHASGTLEEVVLEAIRQGFEVYGLTEHVPRYRVADLYPEEEDLTPEELLEQFDGFVAEAHRLKAKYAGEIVLLVGLETEHITPGDLDHLDALLSRYRGKIEYLVGSVHHVNELPIDFDRATFDKAVASVGTSADDARVRTEAFLCAYFDLQHALLTRFQPEVVGHADLCRLYTPELRFADYPAAHARLVRNVAYAAGYGALFELNAAALRKGWDGAYPGADVVEVIAAAGGRFALSDDSHGPHAVGLNYTRLAAYARRVGVGALAVLAQSETPNAAGRYVRARDVPGAWWEHPFWRELDARQKHA</sequence>
<dbReference type="Gene3D" id="3.20.20.140">
    <property type="entry name" value="Metal-dependent hydrolases"/>
    <property type="match status" value="1"/>
</dbReference>
<proteinExistence type="inferred from homology"/>
<keyword evidence="4 8" id="KW-0028">Amino-acid biosynthesis</keyword>
<organism evidence="10 11">
    <name type="scientific">Phanerochaete sordida</name>
    <dbReference type="NCBI Taxonomy" id="48140"/>
    <lineage>
        <taxon>Eukaryota</taxon>
        <taxon>Fungi</taxon>
        <taxon>Dikarya</taxon>
        <taxon>Basidiomycota</taxon>
        <taxon>Agaricomycotina</taxon>
        <taxon>Agaricomycetes</taxon>
        <taxon>Polyporales</taxon>
        <taxon>Phanerochaetaceae</taxon>
        <taxon>Phanerochaete</taxon>
    </lineage>
</organism>
<evidence type="ECO:0000313" key="11">
    <source>
        <dbReference type="Proteomes" id="UP000703269"/>
    </source>
</evidence>
<dbReference type="InterPro" id="IPR016195">
    <property type="entry name" value="Pol/histidinol_Pase-like"/>
</dbReference>
<feature type="domain" description="PHP" evidence="9">
    <location>
        <begin position="5"/>
        <end position="219"/>
    </location>
</feature>
<dbReference type="Proteomes" id="UP000703269">
    <property type="component" value="Unassembled WGS sequence"/>
</dbReference>
<dbReference type="GO" id="GO:0000105">
    <property type="term" value="P:L-histidine biosynthetic process"/>
    <property type="evidence" value="ECO:0007669"/>
    <property type="project" value="UniProtKB-UniRule"/>
</dbReference>
<evidence type="ECO:0000256" key="5">
    <source>
        <dbReference type="ARBA" id="ARBA00022801"/>
    </source>
</evidence>
<dbReference type="PANTHER" id="PTHR21039:SF0">
    <property type="entry name" value="HISTIDINOL-PHOSPHATASE"/>
    <property type="match status" value="1"/>
</dbReference>
<dbReference type="GO" id="GO:0005737">
    <property type="term" value="C:cytoplasm"/>
    <property type="evidence" value="ECO:0007669"/>
    <property type="project" value="TreeGrafter"/>
</dbReference>
<dbReference type="GO" id="GO:0004401">
    <property type="term" value="F:histidinol-phosphatase activity"/>
    <property type="evidence" value="ECO:0007669"/>
    <property type="project" value="UniProtKB-UniRule"/>
</dbReference>
<evidence type="ECO:0000259" key="9">
    <source>
        <dbReference type="Pfam" id="PF02811"/>
    </source>
</evidence>
<dbReference type="InterPro" id="IPR010140">
    <property type="entry name" value="Histidinol_P_phosphatase_HisJ"/>
</dbReference>
<dbReference type="InterPro" id="IPR004013">
    <property type="entry name" value="PHP_dom"/>
</dbReference>
<dbReference type="OrthoDB" id="5957391at2759"/>
<evidence type="ECO:0000256" key="3">
    <source>
        <dbReference type="ARBA" id="ARBA00013085"/>
    </source>
</evidence>
<comment type="caution">
    <text evidence="10">The sequence shown here is derived from an EMBL/GenBank/DDBJ whole genome shotgun (WGS) entry which is preliminary data.</text>
</comment>
<accession>A0A9P3GJT6</accession>
<dbReference type="EC" id="3.1.3.15" evidence="3 8"/>
<evidence type="ECO:0000256" key="4">
    <source>
        <dbReference type="ARBA" id="ARBA00022605"/>
    </source>
</evidence>
<evidence type="ECO:0000256" key="2">
    <source>
        <dbReference type="ARBA" id="ARBA00009152"/>
    </source>
</evidence>
<gene>
    <name evidence="10" type="ORF">PsYK624_124850</name>
</gene>
<comment type="similarity">
    <text evidence="2 8">Belongs to the PHP hydrolase family. HisK subfamily.</text>
</comment>
<reference evidence="10 11" key="1">
    <citation type="submission" date="2021-08" db="EMBL/GenBank/DDBJ databases">
        <title>Draft Genome Sequence of Phanerochaete sordida strain YK-624.</title>
        <authorList>
            <person name="Mori T."/>
            <person name="Dohra H."/>
            <person name="Suzuki T."/>
            <person name="Kawagishi H."/>
            <person name="Hirai H."/>
        </authorList>
    </citation>
    <scope>NUCLEOTIDE SEQUENCE [LARGE SCALE GENOMIC DNA]</scope>
    <source>
        <strain evidence="10 11">YK-624</strain>
    </source>
</reference>
<evidence type="ECO:0000313" key="10">
    <source>
        <dbReference type="EMBL" id="GJE96291.1"/>
    </source>
</evidence>
<dbReference type="SUPFAM" id="SSF89550">
    <property type="entry name" value="PHP domain-like"/>
    <property type="match status" value="1"/>
</dbReference>